<accession>A0A7X3MI51</accession>
<evidence type="ECO:0000313" key="3">
    <source>
        <dbReference type="Proteomes" id="UP000460412"/>
    </source>
</evidence>
<evidence type="ECO:0000313" key="2">
    <source>
        <dbReference type="EMBL" id="MXP76769.1"/>
    </source>
</evidence>
<evidence type="ECO:0000256" key="1">
    <source>
        <dbReference type="SAM" id="Coils"/>
    </source>
</evidence>
<keyword evidence="3" id="KW-1185">Reference proteome</keyword>
<dbReference type="RefSeq" id="WP_159751825.1">
    <property type="nucleotide sequence ID" value="NZ_WUQX01000001.1"/>
</dbReference>
<comment type="caution">
    <text evidence="2">The sequence shown here is derived from an EMBL/GenBank/DDBJ whole genome shotgun (WGS) entry which is preliminary data.</text>
</comment>
<dbReference type="Proteomes" id="UP000460412">
    <property type="component" value="Unassembled WGS sequence"/>
</dbReference>
<dbReference type="AlphaFoldDB" id="A0A7X3MI51"/>
<keyword evidence="1" id="KW-0175">Coiled coil</keyword>
<gene>
    <name evidence="2" type="ORF">GN277_15670</name>
</gene>
<organism evidence="2 3">
    <name type="scientific">Sporofaciens musculi</name>
    <dbReference type="NCBI Taxonomy" id="2681861"/>
    <lineage>
        <taxon>Bacteria</taxon>
        <taxon>Bacillati</taxon>
        <taxon>Bacillota</taxon>
        <taxon>Clostridia</taxon>
        <taxon>Lachnospirales</taxon>
        <taxon>Lachnospiraceae</taxon>
        <taxon>Sporofaciens</taxon>
    </lineage>
</organism>
<feature type="coiled-coil region" evidence="1">
    <location>
        <begin position="33"/>
        <end position="60"/>
    </location>
</feature>
<protein>
    <submittedName>
        <fullName evidence="2">Uncharacterized protein</fullName>
    </submittedName>
</protein>
<name>A0A7X3MI51_9FIRM</name>
<reference evidence="2 3" key="1">
    <citation type="submission" date="2019-12" db="EMBL/GenBank/DDBJ databases">
        <title>Sporaefaciens musculi gen. nov., sp. nov., a novel bacterium isolated from the caecum of an obese mouse.</title>
        <authorList>
            <person name="Rasmussen T.S."/>
            <person name="Streidl T."/>
            <person name="Hitch T.C.A."/>
            <person name="Wortmann E."/>
            <person name="Deptula P."/>
            <person name="Hansen M."/>
            <person name="Nielsen D.S."/>
            <person name="Clavel T."/>
            <person name="Vogensen F.K."/>
        </authorList>
    </citation>
    <scope>NUCLEOTIDE SEQUENCE [LARGE SCALE GENOMIC DNA]</scope>
    <source>
        <strain evidence="2 3">WCA-9-b2</strain>
    </source>
</reference>
<sequence length="119" mass="13823">MTLTNEDLLAISQLLDVKLDAKLKPMENDIKSIKDEQTRIKDEQTRIKDEQTRIKDEQTRISLIIENDILHEINILVENYVPAAKRYQDATSQIEAMQADMDIMKKVISDHSEKLKKIS</sequence>
<dbReference type="EMBL" id="WUQX01000001">
    <property type="protein sequence ID" value="MXP76769.1"/>
    <property type="molecule type" value="Genomic_DNA"/>
</dbReference>
<proteinExistence type="predicted"/>